<dbReference type="KEGG" id="aplt:ANPL_01420"/>
<feature type="domain" description="Ribonucleotide reductase large subunit C-terminal" evidence="2">
    <location>
        <begin position="354"/>
        <end position="500"/>
    </location>
</feature>
<dbReference type="InterPro" id="IPR000788">
    <property type="entry name" value="RNR_lg_C"/>
</dbReference>
<accession>A0A858PXU1</accession>
<evidence type="ECO:0000259" key="2">
    <source>
        <dbReference type="Pfam" id="PF02867"/>
    </source>
</evidence>
<dbReference type="GO" id="GO:0005971">
    <property type="term" value="C:ribonucleoside-diphosphate reductase complex"/>
    <property type="evidence" value="ECO:0007669"/>
    <property type="project" value="TreeGrafter"/>
</dbReference>
<feature type="domain" description="Ribonucleotide reductase large subunit C-terminal" evidence="2">
    <location>
        <begin position="24"/>
        <end position="345"/>
    </location>
</feature>
<dbReference type="PRINTS" id="PR01183">
    <property type="entry name" value="RIBORDTASEM1"/>
</dbReference>
<dbReference type="PANTHER" id="PTHR11573:SF6">
    <property type="entry name" value="RIBONUCLEOSIDE-DIPHOSPHATE REDUCTASE LARGE SUBUNIT"/>
    <property type="match status" value="1"/>
</dbReference>
<dbReference type="Proteomes" id="UP000500930">
    <property type="component" value="Chromosome"/>
</dbReference>
<organism evidence="3 4">
    <name type="scientific">Anaplasma platys</name>
    <dbReference type="NCBI Taxonomy" id="949"/>
    <lineage>
        <taxon>Bacteria</taxon>
        <taxon>Pseudomonadati</taxon>
        <taxon>Pseudomonadota</taxon>
        <taxon>Alphaproteobacteria</taxon>
        <taxon>Rickettsiales</taxon>
        <taxon>Anaplasmataceae</taxon>
        <taxon>Anaplasma</taxon>
    </lineage>
</organism>
<dbReference type="NCBIfam" id="NF006577">
    <property type="entry name" value="PRK09102.1"/>
    <property type="match status" value="1"/>
</dbReference>
<dbReference type="FunFam" id="3.20.70.20:FF:000034">
    <property type="entry name" value="Ribonucleoside-diphosphate reductase large chain, putative"/>
    <property type="match status" value="1"/>
</dbReference>
<keyword evidence="4" id="KW-1185">Reference proteome</keyword>
<protein>
    <submittedName>
        <fullName evidence="3">Vitamin B12-dependent ribonucleoside-diphosphate reductase</fullName>
    </submittedName>
</protein>
<dbReference type="GO" id="GO:0009263">
    <property type="term" value="P:deoxyribonucleotide biosynthetic process"/>
    <property type="evidence" value="ECO:0007669"/>
    <property type="project" value="TreeGrafter"/>
</dbReference>
<evidence type="ECO:0000313" key="4">
    <source>
        <dbReference type="Proteomes" id="UP000500930"/>
    </source>
</evidence>
<gene>
    <name evidence="3" type="primary">nrdZ</name>
    <name evidence="3" type="ORF">ANPL_01420</name>
</gene>
<dbReference type="GO" id="GO:0005524">
    <property type="term" value="F:ATP binding"/>
    <property type="evidence" value="ECO:0007669"/>
    <property type="project" value="TreeGrafter"/>
</dbReference>
<dbReference type="PANTHER" id="PTHR11573">
    <property type="entry name" value="RIBONUCLEOSIDE-DIPHOSPHATE REDUCTASE LARGE CHAIN"/>
    <property type="match status" value="1"/>
</dbReference>
<dbReference type="Pfam" id="PF02867">
    <property type="entry name" value="Ribonuc_red_lgC"/>
    <property type="match status" value="2"/>
</dbReference>
<comment type="similarity">
    <text evidence="1">Belongs to the ribonucleoside diphosphate reductase large chain family.</text>
</comment>
<dbReference type="GO" id="GO:0004748">
    <property type="term" value="F:ribonucleoside-diphosphate reductase activity, thioredoxin disulfide as acceptor"/>
    <property type="evidence" value="ECO:0007669"/>
    <property type="project" value="TreeGrafter"/>
</dbReference>
<name>A0A858PXU1_9RICK</name>
<dbReference type="Gene3D" id="3.20.70.20">
    <property type="match status" value="1"/>
</dbReference>
<dbReference type="SUPFAM" id="SSF51998">
    <property type="entry name" value="PFL-like glycyl radical enzymes"/>
    <property type="match status" value="1"/>
</dbReference>
<sequence>MSKLWFMPATPILSNGGTSRGLPVSCFLNETEDSLVGILNLWNENVWLASRGGGIGSYWGNLRSIGERVRGSGKTSGIIPFIVVQNALTLAISQGSLRRGSSAVYLPVWHPEIEEFLDIRRPTGGDPNRKALNIHHGVLLSDEFMMAVDEDKTWDLISPKDGAVISTIKARDLWIKILTTRVETGEPYLIFVDTVNRHKPEIYKTLGLDIKMSNLCTEITLATGEDHLKQSRTAICCLASLNLEFYDMWCSNTLFVEDVMRFLDNVLTDFINKAPPEINRAKYSAMRERSIGVGVMGFHSFLQSKMVPFESFAATMWNKKIFSHIKSQADAASYKLALEKGACPDAIDANKMERFVHKLSIAPTASISIIAGNTSPGIEPYAANVFTHKTLTGSFTVRNKFLQELLKSKGKDNVQVWSSISTNEGSVQHLDFLGDHEKLVFRTAYELDQRWVIEHSADRTPYICQSQSVNIFMPAGVHKRYLHKVHFLAWKKGVKSLYYTRSKSVQQADKVSHDVNVASVVTPSRQITNFDYDECLACQ</sequence>
<reference evidence="3 4" key="1">
    <citation type="journal article" date="2020" name="Pathogens">
        <title>First Whole Genome Sequence of Anaplasma platys, an Obligate Intracellular Rickettsial Pathogen of Dogs.</title>
        <authorList>
            <person name="Llanes A."/>
            <person name="Rajeev S."/>
        </authorList>
    </citation>
    <scope>NUCLEOTIDE SEQUENCE [LARGE SCALE GENOMIC DNA]</scope>
    <source>
        <strain evidence="3 4">S3</strain>
    </source>
</reference>
<dbReference type="InterPro" id="IPR039718">
    <property type="entry name" value="Rrm1"/>
</dbReference>
<dbReference type="EMBL" id="CP046391">
    <property type="protein sequence ID" value="QJC27392.1"/>
    <property type="molecule type" value="Genomic_DNA"/>
</dbReference>
<evidence type="ECO:0000256" key="1">
    <source>
        <dbReference type="ARBA" id="ARBA00010406"/>
    </source>
</evidence>
<evidence type="ECO:0000313" key="3">
    <source>
        <dbReference type="EMBL" id="QJC27392.1"/>
    </source>
</evidence>
<proteinExistence type="inferred from homology"/>
<dbReference type="AlphaFoldDB" id="A0A858PXU1"/>